<accession>A0ACC0JFT1</accession>
<evidence type="ECO:0000313" key="2">
    <source>
        <dbReference type="Proteomes" id="UP001064048"/>
    </source>
</evidence>
<protein>
    <submittedName>
        <fullName evidence="1">Uncharacterized protein</fullName>
    </submittedName>
</protein>
<name>A0ACC0JFT1_CHOFU</name>
<sequence>MVVAIRADLAQGPTTWKCFMLSGDGRMRRGCGVDVTRMLNGCGGGSLNGSDGYYTDYT</sequence>
<gene>
    <name evidence="1" type="ORF">MSG28_014031</name>
</gene>
<comment type="caution">
    <text evidence="1">The sequence shown here is derived from an EMBL/GenBank/DDBJ whole genome shotgun (WGS) entry which is preliminary data.</text>
</comment>
<evidence type="ECO:0000313" key="1">
    <source>
        <dbReference type="EMBL" id="KAI8422924.1"/>
    </source>
</evidence>
<dbReference type="EMBL" id="CM046125">
    <property type="protein sequence ID" value="KAI8422924.1"/>
    <property type="molecule type" value="Genomic_DNA"/>
</dbReference>
<reference evidence="1 2" key="1">
    <citation type="journal article" date="2022" name="Genome Biol. Evol.">
        <title>The Spruce Budworm Genome: Reconstructing the Evolutionary History of Antifreeze Proteins.</title>
        <authorList>
            <person name="Beliveau C."/>
            <person name="Gagne P."/>
            <person name="Picq S."/>
            <person name="Vernygora O."/>
            <person name="Keeling C.I."/>
            <person name="Pinkney K."/>
            <person name="Doucet D."/>
            <person name="Wen F."/>
            <person name="Johnston J.S."/>
            <person name="Maaroufi H."/>
            <person name="Boyle B."/>
            <person name="Laroche J."/>
            <person name="Dewar K."/>
            <person name="Juretic N."/>
            <person name="Blackburn G."/>
            <person name="Nisole A."/>
            <person name="Brunet B."/>
            <person name="Brandao M."/>
            <person name="Lumley L."/>
            <person name="Duan J."/>
            <person name="Quan G."/>
            <person name="Lucarotti C.J."/>
            <person name="Roe A.D."/>
            <person name="Sperling F.A.H."/>
            <person name="Levesque R.C."/>
            <person name="Cusson M."/>
        </authorList>
    </citation>
    <scope>NUCLEOTIDE SEQUENCE [LARGE SCALE GENOMIC DNA]</scope>
    <source>
        <strain evidence="1">Glfc:IPQL:Cfum</strain>
    </source>
</reference>
<proteinExistence type="predicted"/>
<dbReference type="Proteomes" id="UP001064048">
    <property type="component" value="Chromosome 25"/>
</dbReference>
<keyword evidence="2" id="KW-1185">Reference proteome</keyword>
<organism evidence="1 2">
    <name type="scientific">Choristoneura fumiferana</name>
    <name type="common">Spruce budworm moth</name>
    <name type="synonym">Archips fumiferana</name>
    <dbReference type="NCBI Taxonomy" id="7141"/>
    <lineage>
        <taxon>Eukaryota</taxon>
        <taxon>Metazoa</taxon>
        <taxon>Ecdysozoa</taxon>
        <taxon>Arthropoda</taxon>
        <taxon>Hexapoda</taxon>
        <taxon>Insecta</taxon>
        <taxon>Pterygota</taxon>
        <taxon>Neoptera</taxon>
        <taxon>Endopterygota</taxon>
        <taxon>Lepidoptera</taxon>
        <taxon>Glossata</taxon>
        <taxon>Ditrysia</taxon>
        <taxon>Tortricoidea</taxon>
        <taxon>Tortricidae</taxon>
        <taxon>Tortricinae</taxon>
        <taxon>Choristoneura</taxon>
    </lineage>
</organism>